<feature type="domain" description="AB hydrolase-1" evidence="3">
    <location>
        <begin position="67"/>
        <end position="190"/>
    </location>
</feature>
<reference evidence="4 5" key="1">
    <citation type="submission" date="2019-07" db="EMBL/GenBank/DDBJ databases">
        <title>Whole genome shotgun sequence of Marinococcus halophilus NBRC 102359.</title>
        <authorList>
            <person name="Hosoyama A."/>
            <person name="Uohara A."/>
            <person name="Ohji S."/>
            <person name="Ichikawa N."/>
        </authorList>
    </citation>
    <scope>NUCLEOTIDE SEQUENCE [LARGE SCALE GENOMIC DNA]</scope>
    <source>
        <strain evidence="4 5">NBRC 102359</strain>
    </source>
</reference>
<dbReference type="Gene3D" id="3.40.50.1820">
    <property type="entry name" value="alpha/beta hydrolase"/>
    <property type="match status" value="1"/>
</dbReference>
<accession>A0A510YAG0</accession>
<dbReference type="SUPFAM" id="SSF53474">
    <property type="entry name" value="alpha/beta-Hydrolases"/>
    <property type="match status" value="1"/>
</dbReference>
<proteinExistence type="predicted"/>
<dbReference type="GO" id="GO:0030060">
    <property type="term" value="F:L-malate dehydrogenase (NAD+) activity"/>
    <property type="evidence" value="ECO:0007669"/>
    <property type="project" value="UniProtKB-EC"/>
</dbReference>
<dbReference type="GO" id="GO:0006108">
    <property type="term" value="P:malate metabolic process"/>
    <property type="evidence" value="ECO:0007669"/>
    <property type="project" value="InterPro"/>
</dbReference>
<evidence type="ECO:0000313" key="4">
    <source>
        <dbReference type="EMBL" id="GEK60340.1"/>
    </source>
</evidence>
<feature type="active site" evidence="2">
    <location>
        <position position="288"/>
    </location>
</feature>
<gene>
    <name evidence="4" type="ORF">MHA01_32450</name>
</gene>
<dbReference type="NCBIfam" id="NF005757">
    <property type="entry name" value="PRK07581.1"/>
    <property type="match status" value="1"/>
</dbReference>
<evidence type="ECO:0000256" key="1">
    <source>
        <dbReference type="ARBA" id="ARBA00048313"/>
    </source>
</evidence>
<comment type="catalytic activity">
    <reaction evidence="1">
        <text>(S)-malate + NAD(+) = oxaloacetate + NADH + H(+)</text>
        <dbReference type="Rhea" id="RHEA:21432"/>
        <dbReference type="ChEBI" id="CHEBI:15378"/>
        <dbReference type="ChEBI" id="CHEBI:15589"/>
        <dbReference type="ChEBI" id="CHEBI:16452"/>
        <dbReference type="ChEBI" id="CHEBI:57540"/>
        <dbReference type="ChEBI" id="CHEBI:57945"/>
        <dbReference type="EC" id="1.1.1.37"/>
    </reaction>
</comment>
<evidence type="ECO:0000256" key="2">
    <source>
        <dbReference type="PIRSR" id="PIRSR000443-1"/>
    </source>
</evidence>
<organism evidence="4 5">
    <name type="scientific">Marinococcus halophilus</name>
    <dbReference type="NCBI Taxonomy" id="1371"/>
    <lineage>
        <taxon>Bacteria</taxon>
        <taxon>Bacillati</taxon>
        <taxon>Bacillota</taxon>
        <taxon>Bacilli</taxon>
        <taxon>Bacillales</taxon>
        <taxon>Bacillaceae</taxon>
        <taxon>Marinococcus</taxon>
    </lineage>
</organism>
<dbReference type="PANTHER" id="PTHR32268:SF15">
    <property type="entry name" value="HOMOSERINE ACETYLTRANSFERASE FAMILY PROTEIN (AFU_ORTHOLOGUE AFUA_1G15350)"/>
    <property type="match status" value="1"/>
</dbReference>
<feature type="active site" description="Nucleophile" evidence="2">
    <location>
        <position position="135"/>
    </location>
</feature>
<keyword evidence="5" id="KW-1185">Reference proteome</keyword>
<dbReference type="InterPro" id="IPR000073">
    <property type="entry name" value="AB_hydrolase_1"/>
</dbReference>
<comment type="caution">
    <text evidence="4">The sequence shown here is derived from an EMBL/GenBank/DDBJ whole genome shotgun (WGS) entry which is preliminary data.</text>
</comment>
<keyword evidence="4" id="KW-0808">Transferase</keyword>
<dbReference type="InterPro" id="IPR029058">
    <property type="entry name" value="AB_hydrolase_fold"/>
</dbReference>
<sequence>MTEYSAIHDYEELELGDFRLQEGATLRGAKLAYKQHGEMNNDKSNVILYPTFFSGTHQDDEYMIGEGMALDPSKYCILQVNQLGNGLSSSPSNHPEPYDQGNFPVITTLDNVRAQHQLVMDYFHIDQLEMVCGYSMGAQQTFQWAAAYPEKMRKIVPWCGTASTTPHNYVFLEGVKSAITTDGHWQQGFYDSQPHKGLRAVGRVYAGWGLSQQFYYEQRYLDHGFSSLEDFLAGFWEAFFLQKDANNLLSMAQTWQRADIARTEGCHSRDEALNRITAKALVMPCETDLYFRREDVERETNCIPNAECRPIPSIYGHFAGIGFHEEDTAFINQGIKELLETSVD</sequence>
<dbReference type="Proteomes" id="UP000321051">
    <property type="component" value="Unassembled WGS sequence"/>
</dbReference>
<dbReference type="PIRSF" id="PIRSF000443">
    <property type="entry name" value="Homoser_Ac_trans"/>
    <property type="match status" value="1"/>
</dbReference>
<dbReference type="Pfam" id="PF00561">
    <property type="entry name" value="Abhydrolase_1"/>
    <property type="match status" value="1"/>
</dbReference>
<name>A0A510YAG0_MARHA</name>
<dbReference type="EMBL" id="BJUN01000047">
    <property type="protein sequence ID" value="GEK60340.1"/>
    <property type="molecule type" value="Genomic_DNA"/>
</dbReference>
<evidence type="ECO:0000259" key="3">
    <source>
        <dbReference type="Pfam" id="PF00561"/>
    </source>
</evidence>
<dbReference type="OrthoDB" id="9800754at2"/>
<dbReference type="RefSeq" id="WP_094908631.1">
    <property type="nucleotide sequence ID" value="NZ_BJUN01000047.1"/>
</dbReference>
<feature type="active site" evidence="2">
    <location>
        <position position="317"/>
    </location>
</feature>
<evidence type="ECO:0000313" key="5">
    <source>
        <dbReference type="Proteomes" id="UP000321051"/>
    </source>
</evidence>
<dbReference type="InterPro" id="IPR008220">
    <property type="entry name" value="HAT_MetX-like"/>
</dbReference>
<dbReference type="InterPro" id="IPR001252">
    <property type="entry name" value="Malate_DH_AS"/>
</dbReference>
<dbReference type="AlphaFoldDB" id="A0A510YAG0"/>
<dbReference type="PROSITE" id="PS00068">
    <property type="entry name" value="MDH"/>
    <property type="match status" value="1"/>
</dbReference>
<protein>
    <submittedName>
        <fullName evidence="4">Homoserine O-acetyltransferase</fullName>
    </submittedName>
</protein>
<dbReference type="PANTHER" id="PTHR32268">
    <property type="entry name" value="HOMOSERINE O-ACETYLTRANSFERASE"/>
    <property type="match status" value="1"/>
</dbReference>
<dbReference type="GO" id="GO:0016747">
    <property type="term" value="F:acyltransferase activity, transferring groups other than amino-acyl groups"/>
    <property type="evidence" value="ECO:0007669"/>
    <property type="project" value="InterPro"/>
</dbReference>